<dbReference type="Pfam" id="PF00581">
    <property type="entry name" value="Rhodanese"/>
    <property type="match status" value="1"/>
</dbReference>
<evidence type="ECO:0000259" key="1">
    <source>
        <dbReference type="PROSITE" id="PS50206"/>
    </source>
</evidence>
<dbReference type="PROSITE" id="PS50206">
    <property type="entry name" value="RHODANESE_3"/>
    <property type="match status" value="1"/>
</dbReference>
<evidence type="ECO:0000313" key="3">
    <source>
        <dbReference type="Proteomes" id="UP000199537"/>
    </source>
</evidence>
<dbReference type="GO" id="GO:0016740">
    <property type="term" value="F:transferase activity"/>
    <property type="evidence" value="ECO:0007669"/>
    <property type="project" value="UniProtKB-KW"/>
</dbReference>
<keyword evidence="2" id="KW-0808">Transferase</keyword>
<feature type="domain" description="Rhodanese" evidence="1">
    <location>
        <begin position="15"/>
        <end position="101"/>
    </location>
</feature>
<gene>
    <name evidence="2" type="ORF">SAMN05660895_0337</name>
</gene>
<dbReference type="PANTHER" id="PTHR43031:SF17">
    <property type="entry name" value="SULFURTRANSFERASE YTWF-RELATED"/>
    <property type="match status" value="1"/>
</dbReference>
<dbReference type="Proteomes" id="UP000199537">
    <property type="component" value="Unassembled WGS sequence"/>
</dbReference>
<dbReference type="AlphaFoldDB" id="A0A1I7N1L1"/>
<protein>
    <submittedName>
        <fullName evidence="2">Rhodanese-related sulfurtransferase</fullName>
    </submittedName>
</protein>
<evidence type="ECO:0000313" key="2">
    <source>
        <dbReference type="EMBL" id="SFV28466.1"/>
    </source>
</evidence>
<dbReference type="SUPFAM" id="SSF52821">
    <property type="entry name" value="Rhodanese/Cell cycle control phosphatase"/>
    <property type="match status" value="1"/>
</dbReference>
<dbReference type="InterPro" id="IPR050229">
    <property type="entry name" value="GlpE_sulfurtransferase"/>
</dbReference>
<dbReference type="PANTHER" id="PTHR43031">
    <property type="entry name" value="FAD-DEPENDENT OXIDOREDUCTASE"/>
    <property type="match status" value="1"/>
</dbReference>
<dbReference type="SMART" id="SM00450">
    <property type="entry name" value="RHOD"/>
    <property type="match status" value="1"/>
</dbReference>
<dbReference type="EMBL" id="FPCJ01000001">
    <property type="protein sequence ID" value="SFV28466.1"/>
    <property type="molecule type" value="Genomic_DNA"/>
</dbReference>
<sequence length="102" mass="11825">MDKITVEELKQRMDAGEELYILDVREPHEHEEFNIGGKLLPLGDIRAMMIDEIEDWKDKEVIVYCRSGNRSGQACQLLEAYGFVRPRNLEGGILRWKEKFGG</sequence>
<accession>A0A1I7N1L1</accession>
<dbReference type="OrthoDB" id="9808735at2"/>
<keyword evidence="3" id="KW-1185">Reference proteome</keyword>
<name>A0A1I7N1L1_9BACT</name>
<dbReference type="InterPro" id="IPR001763">
    <property type="entry name" value="Rhodanese-like_dom"/>
</dbReference>
<dbReference type="Gene3D" id="3.40.250.10">
    <property type="entry name" value="Rhodanese-like domain"/>
    <property type="match status" value="1"/>
</dbReference>
<dbReference type="RefSeq" id="WP_092460863.1">
    <property type="nucleotide sequence ID" value="NZ_FPCJ01000001.1"/>
</dbReference>
<dbReference type="CDD" id="cd00158">
    <property type="entry name" value="RHOD"/>
    <property type="match status" value="1"/>
</dbReference>
<proteinExistence type="predicted"/>
<dbReference type="InterPro" id="IPR036873">
    <property type="entry name" value="Rhodanese-like_dom_sf"/>
</dbReference>
<dbReference type="STRING" id="1393122.SAMN05660895_0337"/>
<reference evidence="3" key="1">
    <citation type="submission" date="2016-10" db="EMBL/GenBank/DDBJ databases">
        <authorList>
            <person name="Varghese N."/>
            <person name="Submissions S."/>
        </authorList>
    </citation>
    <scope>NUCLEOTIDE SEQUENCE [LARGE SCALE GENOMIC DNA]</scope>
    <source>
        <strain evidence="3">DSM 14807</strain>
    </source>
</reference>
<organism evidence="2 3">
    <name type="scientific">Thermoflavifilum thermophilum</name>
    <dbReference type="NCBI Taxonomy" id="1393122"/>
    <lineage>
        <taxon>Bacteria</taxon>
        <taxon>Pseudomonadati</taxon>
        <taxon>Bacteroidota</taxon>
        <taxon>Chitinophagia</taxon>
        <taxon>Chitinophagales</taxon>
        <taxon>Chitinophagaceae</taxon>
        <taxon>Thermoflavifilum</taxon>
    </lineage>
</organism>